<comment type="similarity">
    <text evidence="1">Belongs to the glycosyl hydrolase 3 family.</text>
</comment>
<dbReference type="InterPro" id="IPR036881">
    <property type="entry name" value="Glyco_hydro_3_C_sf"/>
</dbReference>
<dbReference type="GO" id="GO:0005975">
    <property type="term" value="P:carbohydrate metabolic process"/>
    <property type="evidence" value="ECO:0007669"/>
    <property type="project" value="InterPro"/>
</dbReference>
<reference evidence="4" key="2">
    <citation type="submission" date="2021-09" db="EMBL/GenBank/DDBJ databases">
        <authorList>
            <person name="Gilroy R."/>
        </authorList>
    </citation>
    <scope>NUCLEOTIDE SEQUENCE</scope>
    <source>
        <strain evidence="4">CHK179-5677</strain>
    </source>
</reference>
<evidence type="ECO:0000313" key="4">
    <source>
        <dbReference type="EMBL" id="HJG86575.1"/>
    </source>
</evidence>
<protein>
    <submittedName>
        <fullName evidence="4">Glycoside hydrolase family 3 C-terminal domain-containing protein</fullName>
    </submittedName>
</protein>
<dbReference type="Pfam" id="PF01915">
    <property type="entry name" value="Glyco_hydro_3_C"/>
    <property type="match status" value="1"/>
</dbReference>
<keyword evidence="2 4" id="KW-0378">Hydrolase</keyword>
<dbReference type="SUPFAM" id="SSF51445">
    <property type="entry name" value="(Trans)glycosidases"/>
    <property type="match status" value="1"/>
</dbReference>
<dbReference type="InterPro" id="IPR001764">
    <property type="entry name" value="Glyco_hydro_3_N"/>
</dbReference>
<dbReference type="GO" id="GO:0008422">
    <property type="term" value="F:beta-glucosidase activity"/>
    <property type="evidence" value="ECO:0007669"/>
    <property type="project" value="UniProtKB-ARBA"/>
</dbReference>
<dbReference type="SMART" id="SM01217">
    <property type="entry name" value="Fn3_like"/>
    <property type="match status" value="1"/>
</dbReference>
<dbReference type="AlphaFoldDB" id="A0A921MLY6"/>
<evidence type="ECO:0000313" key="5">
    <source>
        <dbReference type="Proteomes" id="UP000760668"/>
    </source>
</evidence>
<dbReference type="Proteomes" id="UP000760668">
    <property type="component" value="Unassembled WGS sequence"/>
</dbReference>
<evidence type="ECO:0000259" key="3">
    <source>
        <dbReference type="SMART" id="SM01217"/>
    </source>
</evidence>
<dbReference type="Pfam" id="PF14310">
    <property type="entry name" value="Fn3-like"/>
    <property type="match status" value="1"/>
</dbReference>
<feature type="domain" description="Fibronectin type III-like" evidence="3">
    <location>
        <begin position="575"/>
        <end position="645"/>
    </location>
</feature>
<dbReference type="InterPro" id="IPR017853">
    <property type="entry name" value="GH"/>
</dbReference>
<sequence>MKYADLIKKMTLEEKCSLLSGEGNFTTKSVKRLNIPGMFLSDGPHGLRKQAGAADHLGLNASLPATCYPTAATMANSWDPELGEELGRMLGEEARAQGVSVLLGPGLNMKRSPLCGRNFEYFSEDPYLAGKMAAAYIRGIQSQGVAACPKHFAANSQETLRMHSDSVVDQRTYREIYLTGFEIAVKEGHPQSIMSAYNRINGKYANEDKELLRDILVDQWGFDGFVVTDWGGSNDRAEGARCGNALEMPATGGNSDRELVAAVKAGALSEDVIDQRLDEYLNVLFATVIPADAPKEFDVEAHHAMARKAAEHTIVLLKNEDNILPLKAGASVAVIGDFAQTPRYQGAGSSMVNPTKLDCALSVIKSGSGLKLVGFEPGFLRHGGADEARKSAAVELARNAEVVLMYMGLDEISESEGLDRKHMKIHQNQIDVLEAVAEVNPNVVVVLSGGAPIETPWLDSCKAVVHGYLGGQAGAGAVVDVLTGKVNPSGKLAETWAMKYEDTPAYRRFPGTEATAEYREGLYIGYRYYQTAQVPVRFPFGYGLSYTTFAYADLRATDKAVTFTVTNTGSVPGAEIAQVYVSRKGGVVFRPEQELKGFAKVFLNPGECKTVTVELDDKAFRYFNVKTGRFEVESGSYEIRVGASCADIRLTATVAVKGTDAPAPYDLSKLSSYCSGKVSDVGDAEFEYLLGRPIPPAKWDRSAPLGMNDTFSQLFYAKRWIGRLVYAILTHLKNKAEAKGTPDLNILFIYNMPFRGVAKMMGGAFDMDMSAALVEIFNGHFFKGVGHLLSARSRMIKAKKATDLALAQAGNVKGEN</sequence>
<comment type="caution">
    <text evidence="4">The sequence shown here is derived from an EMBL/GenBank/DDBJ whole genome shotgun (WGS) entry which is preliminary data.</text>
</comment>
<dbReference type="Gene3D" id="3.40.50.1700">
    <property type="entry name" value="Glycoside hydrolase family 3 C-terminal domain"/>
    <property type="match status" value="1"/>
</dbReference>
<dbReference type="Pfam" id="PF00933">
    <property type="entry name" value="Glyco_hydro_3"/>
    <property type="match status" value="1"/>
</dbReference>
<evidence type="ECO:0000256" key="2">
    <source>
        <dbReference type="ARBA" id="ARBA00022801"/>
    </source>
</evidence>
<dbReference type="InterPro" id="IPR036962">
    <property type="entry name" value="Glyco_hydro_3_N_sf"/>
</dbReference>
<dbReference type="InterPro" id="IPR013783">
    <property type="entry name" value="Ig-like_fold"/>
</dbReference>
<dbReference type="Gene3D" id="3.20.20.300">
    <property type="entry name" value="Glycoside hydrolase, family 3, N-terminal domain"/>
    <property type="match status" value="1"/>
</dbReference>
<dbReference type="RefSeq" id="WP_295370277.1">
    <property type="nucleotide sequence ID" value="NZ_DYUC01000057.1"/>
</dbReference>
<dbReference type="Gene3D" id="2.60.40.10">
    <property type="entry name" value="Immunoglobulins"/>
    <property type="match status" value="1"/>
</dbReference>
<dbReference type="SUPFAM" id="SSF52279">
    <property type="entry name" value="Beta-D-glucan exohydrolase, C-terminal domain"/>
    <property type="match status" value="1"/>
</dbReference>
<name>A0A921MLY6_9FIRM</name>
<dbReference type="PANTHER" id="PTHR42715:SF10">
    <property type="entry name" value="BETA-GLUCOSIDASE"/>
    <property type="match status" value="1"/>
</dbReference>
<proteinExistence type="inferred from homology"/>
<dbReference type="InterPro" id="IPR002772">
    <property type="entry name" value="Glyco_hydro_3_C"/>
</dbReference>
<gene>
    <name evidence="4" type="ORF">K8V01_06085</name>
</gene>
<reference evidence="4" key="1">
    <citation type="journal article" date="2021" name="PeerJ">
        <title>Extensive microbial diversity within the chicken gut microbiome revealed by metagenomics and culture.</title>
        <authorList>
            <person name="Gilroy R."/>
            <person name="Ravi A."/>
            <person name="Getino M."/>
            <person name="Pursley I."/>
            <person name="Horton D.L."/>
            <person name="Alikhan N.F."/>
            <person name="Baker D."/>
            <person name="Gharbi K."/>
            <person name="Hall N."/>
            <person name="Watson M."/>
            <person name="Adriaenssens E.M."/>
            <person name="Foster-Nyarko E."/>
            <person name="Jarju S."/>
            <person name="Secka A."/>
            <person name="Antonio M."/>
            <person name="Oren A."/>
            <person name="Chaudhuri R.R."/>
            <person name="La Ragione R."/>
            <person name="Hildebrand F."/>
            <person name="Pallen M.J."/>
        </authorList>
    </citation>
    <scope>NUCLEOTIDE SEQUENCE</scope>
    <source>
        <strain evidence="4">CHK179-5677</strain>
    </source>
</reference>
<organism evidence="4 5">
    <name type="scientific">Pseudoflavonifractor capillosus</name>
    <dbReference type="NCBI Taxonomy" id="106588"/>
    <lineage>
        <taxon>Bacteria</taxon>
        <taxon>Bacillati</taxon>
        <taxon>Bacillota</taxon>
        <taxon>Clostridia</taxon>
        <taxon>Eubacteriales</taxon>
        <taxon>Oscillospiraceae</taxon>
        <taxon>Pseudoflavonifractor</taxon>
    </lineage>
</organism>
<accession>A0A921MLY6</accession>
<dbReference type="FunFam" id="2.60.40.10:FF:000495">
    <property type="entry name" value="Periplasmic beta-glucosidase"/>
    <property type="match status" value="1"/>
</dbReference>
<evidence type="ECO:0000256" key="1">
    <source>
        <dbReference type="ARBA" id="ARBA00005336"/>
    </source>
</evidence>
<dbReference type="InterPro" id="IPR026891">
    <property type="entry name" value="Fn3-like"/>
</dbReference>
<dbReference type="EMBL" id="DYUC01000057">
    <property type="protein sequence ID" value="HJG86575.1"/>
    <property type="molecule type" value="Genomic_DNA"/>
</dbReference>
<dbReference type="InterPro" id="IPR050288">
    <property type="entry name" value="Cellulose_deg_GH3"/>
</dbReference>
<dbReference type="PANTHER" id="PTHR42715">
    <property type="entry name" value="BETA-GLUCOSIDASE"/>
    <property type="match status" value="1"/>
</dbReference>
<dbReference type="PRINTS" id="PR00133">
    <property type="entry name" value="GLHYDRLASE3"/>
</dbReference>